<evidence type="ECO:0000313" key="10">
    <source>
        <dbReference type="EMBL" id="KAL2042497.1"/>
    </source>
</evidence>
<dbReference type="SUPFAM" id="SSF55781">
    <property type="entry name" value="GAF domain-like"/>
    <property type="match status" value="1"/>
</dbReference>
<dbReference type="InterPro" id="IPR011006">
    <property type="entry name" value="CheY-like_superfamily"/>
</dbReference>
<comment type="catalytic activity">
    <reaction evidence="1">
        <text>ATP + protein L-histidine = ADP + protein N-phospho-L-histidine.</text>
        <dbReference type="EC" id="2.7.13.3"/>
    </reaction>
</comment>
<sequence length="2143" mass="237952">MSPQNRPGVCPQSLIQGLTYMAWAYFFWTLLTGKAPFQGETPIDILQSVLGRRIPSVSSERMDIPDVIARIIQKMTQKQMDDRYHSASGVKYDLFEVQRLLGEGDNEALANFTIGSKDRSSFFVLPTNIAGRDQDHNKIIEVIEKVVKWQESSQELRKNGVYAFGSTSASSLSERFEGMETGTRSSETSSQAGKNSENSPVLGPTSSAKISGNNLQAHSRASSNTNEPINDITATGKPPLEVNDSMESIDSAFTINTHRSSSARADHASGEQNGANGMPRRRGSHKTLRRRRCELISIVGSAGAGKSSLLQRSQAEIRKMGYFASAKFDPARKAPYEPLLRAMGSLFRQIFSESDSNYHNMVRRQIRGLWPSVCSMLDLPESLVSMDAQYTIKTTASASSQAGMSKSLRADMMDNVSSRSAQSGEYSYGSQTPAEFLRGGANPRSLKFVTIFVEIMRILSTNKLICLCLDDMQFADEESLDLISTLISKKLGQVILTTSRDDKTVSKPVENVLKNKAANVTTIKLSPLNEEEVVKYVAATLCRPAEYVIPLAVVCLEKSNGNPFYLRQMLEVCHRKACIWYSWKESAWDYDLDRVFTEFESESYDQQLNTNFITKRLQDLPTAARSILAWASLLGTTFSFTLIQRLLSGEFDYHEDGRDQNDTACTKVVELFTPQHVECVVEGLQALLQAYILMPASNEDEFSFSHDRYVGASASLRECQDVEKMHFIIAQTMIKYPNLDGRSIYTRSRHICQAVNAIKRHVTNRYHFRAFLFEAAQNAVASGARPTALDYYETCLALLQPDPWQENARDVFYKETLNLYTKAADSYWHQARPVEAQNLLDAIFTRARTAGDKAPAWILQSKLFAQAGNMAGAFMALKTSLLELGLDLPANPSWQICDDEYYKLRHRLTTASSTGIIGKMLDTNPNTIAMGAVLVEAVSAAFWSSTLVFFQMVLKMIGRSLDDAGTFSQIGLGFSYFTMIIVSRYEDHSFGLQMGTLSKQLLTQHGDSYTLGRGLAMTALFTAHLSSPLRTHFDILEEAIDHTLVSGDKHVFLLCVGTIAMHRVFIGDDMADIETYCSVGPEDFGDWSADMRGGVVLTATRQVARSLQGKTWIEDPETAMSDEEHHTADYMALIKARSSSIERPRDIYNSLRTLTLYLYGHYAKVIQLSTEISSSVYQLWSMRVTRLAWFYTALSFLAHLREHPKDQDRDVILAKVKEYKARIVQWQAVCSANYLMWSLLIEAEMAEVEERYGDAIEAYEAAIDHTQLHDFLLEQALAFELQGDFFIRRGARRAARATLKDALATYSRIGASGKVDHLTVKHEWVLRASTTIQTRDVAIQTAGTIGEIGNTQYRVEENERQETRNLGKQTAGDRTQAWVSPGPVQDLERKNPGQDVSDLGLDVLDLQSILEFNQAISSELQIDRLLAQMTEIILESAGAQADFAAVIIEGENGWCIAASGTADGISADAQPVSDIRDETQKQVLLYTMRFKEVVFVHNLAQDDRFLTHGSAKSVISLPIFQGKDLLGVLYLEGQPNSFTDRNLGVLQLFCNQVGISIANALLFRRIAKVSASNTSMIESQKRALGKAREAELKAKTAEAEAMENVRLKEEAAKAKSMFLANVSHELRTPLNGVIGMSELLKGTALNQEQDSYADSIRVCADTLLTVINDILDFSKLEAGKMKLFSVPLNLKETITEVVRALSFANIEKELETREELDLDPKLLVMGDPVRLHQIFMNLLSNSYKFTSKGSIIVRAKTDFEDRDSIRVTCSVADSGIGITQEQVSRLFKPFSQADSSTQRQFGGSGLGLSICKALVEVLNGKIWLESLVGKGTTVFFTLSFPKASKSATTDTAPIAAKDPDPMATWSSDSDNLAPRSSTASFFNLSKIPRDQLRICIAEDNPINQKIAVSFVTKLGFKSEAYSDGLQAVEALRRGSQEKKPFHLVLMDVQMPVLDGYDATRLIRKDDDPAVQGVLIIAMTASAIRGDREKCLQAGMNNYLAKPVRAAVLKNMLEDYLRESSKVMPDLQETANDVAKIVTKGAQHETANGSAYGNSPRKTRPSFAKRMSSRNSIPFHGRDSQRLSPSSTSEDSTDADIETPRPSQPRTTRPGMDRTSSAASTIRGSKIEDDRVPPLSLVDETRDV</sequence>
<feature type="modified residue" description="4-aspartylphosphate" evidence="6">
    <location>
        <position position="1947"/>
    </location>
</feature>
<dbReference type="Gene3D" id="3.30.565.10">
    <property type="entry name" value="Histidine kinase-like ATPase, C-terminal domain"/>
    <property type="match status" value="1"/>
</dbReference>
<dbReference type="InterPro" id="IPR011009">
    <property type="entry name" value="Kinase-like_dom_sf"/>
</dbReference>
<dbReference type="Pfam" id="PF00072">
    <property type="entry name" value="Response_reg"/>
    <property type="match status" value="1"/>
</dbReference>
<dbReference type="InterPro" id="IPR003018">
    <property type="entry name" value="GAF"/>
</dbReference>
<dbReference type="Pfam" id="PF13185">
    <property type="entry name" value="GAF_2"/>
    <property type="match status" value="1"/>
</dbReference>
<dbReference type="SMART" id="SM00387">
    <property type="entry name" value="HATPase_c"/>
    <property type="match status" value="1"/>
</dbReference>
<feature type="compositionally biased region" description="Polar residues" evidence="7">
    <location>
        <begin position="2113"/>
        <end position="2122"/>
    </location>
</feature>
<dbReference type="PROSITE" id="PS50109">
    <property type="entry name" value="HIS_KIN"/>
    <property type="match status" value="1"/>
</dbReference>
<keyword evidence="5" id="KW-0418">Kinase</keyword>
<dbReference type="EC" id="2.7.13.3" evidence="2"/>
<evidence type="ECO:0000256" key="5">
    <source>
        <dbReference type="ARBA" id="ARBA00022777"/>
    </source>
</evidence>
<evidence type="ECO:0000256" key="4">
    <source>
        <dbReference type="ARBA" id="ARBA00022679"/>
    </source>
</evidence>
<dbReference type="InterPro" id="IPR027417">
    <property type="entry name" value="P-loop_NTPase"/>
</dbReference>
<evidence type="ECO:0000256" key="1">
    <source>
        <dbReference type="ARBA" id="ARBA00000085"/>
    </source>
</evidence>
<dbReference type="SMART" id="SM00388">
    <property type="entry name" value="HisKA"/>
    <property type="match status" value="1"/>
</dbReference>
<dbReference type="SUPFAM" id="SSF52172">
    <property type="entry name" value="CheY-like"/>
    <property type="match status" value="1"/>
</dbReference>
<dbReference type="EMBL" id="JBEFKJ010000014">
    <property type="protein sequence ID" value="KAL2042497.1"/>
    <property type="molecule type" value="Genomic_DNA"/>
</dbReference>
<dbReference type="SMART" id="SM00448">
    <property type="entry name" value="REC"/>
    <property type="match status" value="1"/>
</dbReference>
<dbReference type="CDD" id="cd00082">
    <property type="entry name" value="HisKA"/>
    <property type="match status" value="1"/>
</dbReference>
<feature type="region of interest" description="Disordered" evidence="7">
    <location>
        <begin position="172"/>
        <end position="244"/>
    </location>
</feature>
<gene>
    <name evidence="10" type="ORF">N7G274_004990</name>
</gene>
<dbReference type="Gene3D" id="1.10.510.10">
    <property type="entry name" value="Transferase(Phosphotransferase) domain 1"/>
    <property type="match status" value="1"/>
</dbReference>
<organism evidence="10 11">
    <name type="scientific">Stereocaulon virgatum</name>
    <dbReference type="NCBI Taxonomy" id="373712"/>
    <lineage>
        <taxon>Eukaryota</taxon>
        <taxon>Fungi</taxon>
        <taxon>Dikarya</taxon>
        <taxon>Ascomycota</taxon>
        <taxon>Pezizomycotina</taxon>
        <taxon>Lecanoromycetes</taxon>
        <taxon>OSLEUM clade</taxon>
        <taxon>Lecanoromycetidae</taxon>
        <taxon>Lecanorales</taxon>
        <taxon>Lecanorineae</taxon>
        <taxon>Stereocaulaceae</taxon>
        <taxon>Stereocaulon</taxon>
    </lineage>
</organism>
<feature type="domain" description="Response regulatory" evidence="9">
    <location>
        <begin position="1893"/>
        <end position="2016"/>
    </location>
</feature>
<dbReference type="InterPro" id="IPR029016">
    <property type="entry name" value="GAF-like_dom_sf"/>
</dbReference>
<dbReference type="Pfam" id="PF02518">
    <property type="entry name" value="HATPase_c"/>
    <property type="match status" value="1"/>
</dbReference>
<dbReference type="InterPro" id="IPR001789">
    <property type="entry name" value="Sig_transdc_resp-reg_receiver"/>
</dbReference>
<dbReference type="CDD" id="cd17546">
    <property type="entry name" value="REC_hyHK_CKI1_RcsC-like"/>
    <property type="match status" value="1"/>
</dbReference>
<evidence type="ECO:0000256" key="2">
    <source>
        <dbReference type="ARBA" id="ARBA00012438"/>
    </source>
</evidence>
<dbReference type="Gene3D" id="1.10.287.130">
    <property type="match status" value="1"/>
</dbReference>
<evidence type="ECO:0000259" key="8">
    <source>
        <dbReference type="PROSITE" id="PS50109"/>
    </source>
</evidence>
<dbReference type="InterPro" id="IPR003661">
    <property type="entry name" value="HisK_dim/P_dom"/>
</dbReference>
<evidence type="ECO:0000313" key="11">
    <source>
        <dbReference type="Proteomes" id="UP001590950"/>
    </source>
</evidence>
<dbReference type="Gene3D" id="3.40.50.2300">
    <property type="match status" value="1"/>
</dbReference>
<dbReference type="InterPro" id="IPR005467">
    <property type="entry name" value="His_kinase_dom"/>
</dbReference>
<keyword evidence="11" id="KW-1185">Reference proteome</keyword>
<feature type="compositionally biased region" description="Basic residues" evidence="7">
    <location>
        <begin position="279"/>
        <end position="288"/>
    </location>
</feature>
<dbReference type="Gene3D" id="3.30.450.40">
    <property type="match status" value="1"/>
</dbReference>
<dbReference type="PRINTS" id="PR00344">
    <property type="entry name" value="BCTRLSENSOR"/>
</dbReference>
<dbReference type="SMART" id="SM00065">
    <property type="entry name" value="GAF"/>
    <property type="match status" value="1"/>
</dbReference>
<feature type="region of interest" description="Disordered" evidence="7">
    <location>
        <begin position="1361"/>
        <end position="1392"/>
    </location>
</feature>
<dbReference type="PROSITE" id="PS50110">
    <property type="entry name" value="RESPONSE_REGULATORY"/>
    <property type="match status" value="1"/>
</dbReference>
<protein>
    <recommendedName>
        <fullName evidence="2">histidine kinase</fullName>
        <ecNumber evidence="2">2.7.13.3</ecNumber>
    </recommendedName>
</protein>
<dbReference type="Proteomes" id="UP001590950">
    <property type="component" value="Unassembled WGS sequence"/>
</dbReference>
<dbReference type="InterPro" id="IPR003594">
    <property type="entry name" value="HATPase_dom"/>
</dbReference>
<evidence type="ECO:0000256" key="6">
    <source>
        <dbReference type="PROSITE-ProRule" id="PRU00169"/>
    </source>
</evidence>
<dbReference type="InterPro" id="IPR036097">
    <property type="entry name" value="HisK_dim/P_sf"/>
</dbReference>
<comment type="caution">
    <text evidence="10">The sequence shown here is derived from an EMBL/GenBank/DDBJ whole genome shotgun (WGS) entry which is preliminary data.</text>
</comment>
<name>A0ABR4AD78_9LECA</name>
<feature type="compositionally biased region" description="Polar residues" evidence="7">
    <location>
        <begin position="182"/>
        <end position="228"/>
    </location>
</feature>
<dbReference type="Pfam" id="PF13191">
    <property type="entry name" value="AAA_16"/>
    <property type="match status" value="1"/>
</dbReference>
<dbReference type="InterPro" id="IPR004358">
    <property type="entry name" value="Sig_transdc_His_kin-like_C"/>
</dbReference>
<evidence type="ECO:0000256" key="3">
    <source>
        <dbReference type="ARBA" id="ARBA00022553"/>
    </source>
</evidence>
<keyword evidence="3 6" id="KW-0597">Phosphoprotein</keyword>
<proteinExistence type="predicted"/>
<dbReference type="SUPFAM" id="SSF52540">
    <property type="entry name" value="P-loop containing nucleoside triphosphate hydrolases"/>
    <property type="match status" value="1"/>
</dbReference>
<dbReference type="PANTHER" id="PTHR43047">
    <property type="entry name" value="TWO-COMPONENT HISTIDINE PROTEIN KINASE"/>
    <property type="match status" value="1"/>
</dbReference>
<dbReference type="SUPFAM" id="SSF56112">
    <property type="entry name" value="Protein kinase-like (PK-like)"/>
    <property type="match status" value="1"/>
</dbReference>
<feature type="compositionally biased region" description="Low complexity" evidence="7">
    <location>
        <begin position="2099"/>
        <end position="2109"/>
    </location>
</feature>
<keyword evidence="4" id="KW-0808">Transferase</keyword>
<feature type="domain" description="Histidine kinase" evidence="8">
    <location>
        <begin position="1621"/>
        <end position="1842"/>
    </location>
</feature>
<dbReference type="SUPFAM" id="SSF55874">
    <property type="entry name" value="ATPase domain of HSP90 chaperone/DNA topoisomerase II/histidine kinase"/>
    <property type="match status" value="1"/>
</dbReference>
<feature type="region of interest" description="Disordered" evidence="7">
    <location>
        <begin position="1849"/>
        <end position="1871"/>
    </location>
</feature>
<dbReference type="CDD" id="cd16922">
    <property type="entry name" value="HATPase_EvgS-ArcB-TorS-like"/>
    <property type="match status" value="1"/>
</dbReference>
<dbReference type="InterPro" id="IPR041664">
    <property type="entry name" value="AAA_16"/>
</dbReference>
<dbReference type="PANTHER" id="PTHR43047:SF46">
    <property type="entry name" value="HISTIDINE KINASE_RESPONSE REGULATOR, PUTATIVE (AFU_ORTHOLOGUE AFUA_3G12550)-RELATED"/>
    <property type="match status" value="1"/>
</dbReference>
<dbReference type="InterPro" id="IPR036890">
    <property type="entry name" value="HATPase_C_sf"/>
</dbReference>
<reference evidence="10 11" key="1">
    <citation type="submission" date="2024-09" db="EMBL/GenBank/DDBJ databases">
        <title>Rethinking Asexuality: The Enigmatic Case of Functional Sexual Genes in Lepraria (Stereocaulaceae).</title>
        <authorList>
            <person name="Doellman M."/>
            <person name="Sun Y."/>
            <person name="Barcenas-Pena A."/>
            <person name="Lumbsch H.T."/>
            <person name="Grewe F."/>
        </authorList>
    </citation>
    <scope>NUCLEOTIDE SEQUENCE [LARGE SCALE GENOMIC DNA]</scope>
    <source>
        <strain evidence="10 11">Mercado 3170</strain>
    </source>
</reference>
<dbReference type="SUPFAM" id="SSF47384">
    <property type="entry name" value="Homodimeric domain of signal transducing histidine kinase"/>
    <property type="match status" value="1"/>
</dbReference>
<feature type="region of interest" description="Disordered" evidence="7">
    <location>
        <begin position="259"/>
        <end position="288"/>
    </location>
</feature>
<feature type="region of interest" description="Disordered" evidence="7">
    <location>
        <begin position="2040"/>
        <end position="2143"/>
    </location>
</feature>
<evidence type="ECO:0000259" key="9">
    <source>
        <dbReference type="PROSITE" id="PS50110"/>
    </source>
</evidence>
<dbReference type="Pfam" id="PF00512">
    <property type="entry name" value="HisKA"/>
    <property type="match status" value="1"/>
</dbReference>
<evidence type="ECO:0000256" key="7">
    <source>
        <dbReference type="SAM" id="MobiDB-lite"/>
    </source>
</evidence>
<accession>A0ABR4AD78</accession>